<evidence type="ECO:0000256" key="4">
    <source>
        <dbReference type="ARBA" id="ARBA00022964"/>
    </source>
</evidence>
<keyword evidence="10" id="KW-1185">Reference proteome</keyword>
<dbReference type="SUPFAM" id="SSF51197">
    <property type="entry name" value="Clavaminate synthase-like"/>
    <property type="match status" value="1"/>
</dbReference>
<dbReference type="NCBIfam" id="NF003974">
    <property type="entry name" value="PRK05467.1-3"/>
    <property type="match status" value="1"/>
</dbReference>
<name>A0A3N1PSX9_9GAMM</name>
<feature type="binding site" evidence="7">
    <location>
        <position position="96"/>
    </location>
    <ligand>
        <name>Fe cation</name>
        <dbReference type="ChEBI" id="CHEBI:24875"/>
    </ligand>
</feature>
<evidence type="ECO:0000256" key="5">
    <source>
        <dbReference type="ARBA" id="ARBA00023002"/>
    </source>
</evidence>
<dbReference type="STRING" id="584787.GCA_001247655_03142"/>
<evidence type="ECO:0000313" key="10">
    <source>
        <dbReference type="Proteomes" id="UP000268033"/>
    </source>
</evidence>
<dbReference type="InterPro" id="IPR023550">
    <property type="entry name" value="PKHD_hydroxylase"/>
</dbReference>
<keyword evidence="5 7" id="KW-0560">Oxidoreductase</keyword>
<comment type="cofactor">
    <cofactor evidence="1 7">
        <name>L-ascorbate</name>
        <dbReference type="ChEBI" id="CHEBI:38290"/>
    </cofactor>
</comment>
<evidence type="ECO:0000256" key="1">
    <source>
        <dbReference type="ARBA" id="ARBA00001961"/>
    </source>
</evidence>
<dbReference type="InterPro" id="IPR044862">
    <property type="entry name" value="Pro_4_hyd_alph_FE2OG_OXY"/>
</dbReference>
<dbReference type="GO" id="GO:0006879">
    <property type="term" value="P:intracellular iron ion homeostasis"/>
    <property type="evidence" value="ECO:0007669"/>
    <property type="project" value="TreeGrafter"/>
</dbReference>
<evidence type="ECO:0000256" key="6">
    <source>
        <dbReference type="ARBA" id="ARBA00023004"/>
    </source>
</evidence>
<feature type="binding site" evidence="7">
    <location>
        <position position="157"/>
    </location>
    <ligand>
        <name>Fe cation</name>
        <dbReference type="ChEBI" id="CHEBI:24875"/>
    </ligand>
</feature>
<keyword evidence="4 7" id="KW-0223">Dioxygenase</keyword>
<dbReference type="InterPro" id="IPR006620">
    <property type="entry name" value="Pro_4_hyd_alph"/>
</dbReference>
<feature type="binding site" evidence="7">
    <location>
        <position position="167"/>
    </location>
    <ligand>
        <name>2-oxoglutarate</name>
        <dbReference type="ChEBI" id="CHEBI:16810"/>
    </ligand>
</feature>
<comment type="caution">
    <text evidence="9">The sequence shown here is derived from an EMBL/GenBank/DDBJ whole genome shotgun (WGS) entry which is preliminary data.</text>
</comment>
<evidence type="ECO:0000313" key="9">
    <source>
        <dbReference type="EMBL" id="ROQ29840.1"/>
    </source>
</evidence>
<keyword evidence="3 7" id="KW-0847">Vitamin C</keyword>
<gene>
    <name evidence="9" type="ORF">EDC28_102212</name>
</gene>
<dbReference type="InterPro" id="IPR005123">
    <property type="entry name" value="Oxoglu/Fe-dep_dioxygenase_dom"/>
</dbReference>
<dbReference type="GO" id="GO:0005506">
    <property type="term" value="F:iron ion binding"/>
    <property type="evidence" value="ECO:0007669"/>
    <property type="project" value="UniProtKB-UniRule"/>
</dbReference>
<dbReference type="PROSITE" id="PS51471">
    <property type="entry name" value="FE2OG_OXY"/>
    <property type="match status" value="1"/>
</dbReference>
<dbReference type="GO" id="GO:0006974">
    <property type="term" value="P:DNA damage response"/>
    <property type="evidence" value="ECO:0007669"/>
    <property type="project" value="TreeGrafter"/>
</dbReference>
<dbReference type="RefSeq" id="WP_050658631.1">
    <property type="nucleotide sequence ID" value="NZ_LFWC01000005.1"/>
</dbReference>
<evidence type="ECO:0000256" key="7">
    <source>
        <dbReference type="HAMAP-Rule" id="MF_00657"/>
    </source>
</evidence>
<dbReference type="Gene3D" id="4.10.860.20">
    <property type="entry name" value="Rabenosyn, Rab binding domain"/>
    <property type="match status" value="1"/>
</dbReference>
<dbReference type="Gene3D" id="2.60.120.620">
    <property type="entry name" value="q2cbj1_9rhob like domain"/>
    <property type="match status" value="1"/>
</dbReference>
<feature type="domain" description="Fe2OG dioxygenase" evidence="8">
    <location>
        <begin position="78"/>
        <end position="176"/>
    </location>
</feature>
<dbReference type="PANTHER" id="PTHR41536:SF1">
    <property type="entry name" value="PKHD-TYPE HYDROXYLASE YBIX"/>
    <property type="match status" value="1"/>
</dbReference>
<reference evidence="9 10" key="1">
    <citation type="submission" date="2018-11" db="EMBL/GenBank/DDBJ databases">
        <title>Genomic Encyclopedia of Type Strains, Phase IV (KMG-IV): sequencing the most valuable type-strain genomes for metagenomic binning, comparative biology and taxonomic classification.</title>
        <authorList>
            <person name="Goeker M."/>
        </authorList>
    </citation>
    <scope>NUCLEOTIDE SEQUENCE [LARGE SCALE GENOMIC DNA]</scope>
    <source>
        <strain evidence="9 10">DSM 21945</strain>
    </source>
</reference>
<dbReference type="SMART" id="SM00702">
    <property type="entry name" value="P4Hc"/>
    <property type="match status" value="1"/>
</dbReference>
<keyword evidence="2 7" id="KW-0479">Metal-binding</keyword>
<dbReference type="Pfam" id="PF18331">
    <property type="entry name" value="PKHD_C"/>
    <property type="match status" value="1"/>
</dbReference>
<proteinExistence type="inferred from homology"/>
<protein>
    <submittedName>
        <fullName evidence="9">PKHD-type hydroxylase</fullName>
    </submittedName>
</protein>
<dbReference type="NCBIfam" id="NF003975">
    <property type="entry name" value="PRK05467.1-4"/>
    <property type="match status" value="1"/>
</dbReference>
<dbReference type="PANTHER" id="PTHR41536">
    <property type="entry name" value="PKHD-TYPE HYDROXYLASE YBIX"/>
    <property type="match status" value="1"/>
</dbReference>
<accession>A0A3N1PSX9</accession>
<dbReference type="HAMAP" id="MF_00657">
    <property type="entry name" value="Hydroxyl_YbiX"/>
    <property type="match status" value="1"/>
</dbReference>
<evidence type="ECO:0000256" key="2">
    <source>
        <dbReference type="ARBA" id="ARBA00022723"/>
    </source>
</evidence>
<dbReference type="GO" id="GO:0031418">
    <property type="term" value="F:L-ascorbic acid binding"/>
    <property type="evidence" value="ECO:0007669"/>
    <property type="project" value="UniProtKB-KW"/>
</dbReference>
<dbReference type="AlphaFoldDB" id="A0A3N1PSX9"/>
<feature type="binding site" evidence="7">
    <location>
        <position position="98"/>
    </location>
    <ligand>
        <name>Fe cation</name>
        <dbReference type="ChEBI" id="CHEBI:24875"/>
    </ligand>
</feature>
<evidence type="ECO:0000259" key="8">
    <source>
        <dbReference type="PROSITE" id="PS51471"/>
    </source>
</evidence>
<keyword evidence="6 7" id="KW-0408">Iron</keyword>
<dbReference type="EMBL" id="RJUL01000002">
    <property type="protein sequence ID" value="ROQ29840.1"/>
    <property type="molecule type" value="Genomic_DNA"/>
</dbReference>
<sequence>MLLAIDNVLSKEEVAQCRAIIDGLEWIDGNQTSGPLAASQKRNQQLPRDDASANEVGQAIVDRLLSDARFISAALPLKFYPPLFNRYQAGQTFGNHIDNAIRHTPDGMVRTDLSATLFLTEPDQYDGGELVVEDTYGSHSVKLAAGSLVLYPSTSLHRVEPVTRGARTSAFMWLQSMVRDEGQRRLLYQLDNSIQRLAGEQHGEVTELTGIYHNLIRRWADS</sequence>
<evidence type="ECO:0000256" key="3">
    <source>
        <dbReference type="ARBA" id="ARBA00022896"/>
    </source>
</evidence>
<dbReference type="InterPro" id="IPR041097">
    <property type="entry name" value="PKHD_C"/>
</dbReference>
<organism evidence="9 10">
    <name type="scientific">Gallaecimonas pentaromativorans</name>
    <dbReference type="NCBI Taxonomy" id="584787"/>
    <lineage>
        <taxon>Bacteria</taxon>
        <taxon>Pseudomonadati</taxon>
        <taxon>Pseudomonadota</taxon>
        <taxon>Gammaproteobacteria</taxon>
        <taxon>Enterobacterales</taxon>
        <taxon>Gallaecimonadaceae</taxon>
        <taxon>Gallaecimonas</taxon>
    </lineage>
</organism>
<dbReference type="Pfam" id="PF13640">
    <property type="entry name" value="2OG-FeII_Oxy_3"/>
    <property type="match status" value="1"/>
</dbReference>
<dbReference type="Proteomes" id="UP000268033">
    <property type="component" value="Unassembled WGS sequence"/>
</dbReference>
<dbReference type="OrthoDB" id="9812472at2"/>
<dbReference type="GO" id="GO:0016706">
    <property type="term" value="F:2-oxoglutarate-dependent dioxygenase activity"/>
    <property type="evidence" value="ECO:0007669"/>
    <property type="project" value="UniProtKB-UniRule"/>
</dbReference>
<comment type="cofactor">
    <cofactor evidence="7">
        <name>Fe(2+)</name>
        <dbReference type="ChEBI" id="CHEBI:29033"/>
    </cofactor>
    <text evidence="7">Binds 1 Fe(2+) ion per subunit.</text>
</comment>